<dbReference type="AlphaFoldDB" id="A0AAE7B476"/>
<accession>A0AAE7B476</accession>
<proteinExistence type="predicted"/>
<organism evidence="1 2">
    <name type="scientific">Arcobacter aquimarinus</name>
    <dbReference type="NCBI Taxonomy" id="1315211"/>
    <lineage>
        <taxon>Bacteria</taxon>
        <taxon>Pseudomonadati</taxon>
        <taxon>Campylobacterota</taxon>
        <taxon>Epsilonproteobacteria</taxon>
        <taxon>Campylobacterales</taxon>
        <taxon>Arcobacteraceae</taxon>
        <taxon>Arcobacter</taxon>
    </lineage>
</organism>
<dbReference type="EMBL" id="CP030944">
    <property type="protein sequence ID" value="QKE26196.1"/>
    <property type="molecule type" value="Genomic_DNA"/>
</dbReference>
<reference evidence="1 2" key="1">
    <citation type="submission" date="2018-07" db="EMBL/GenBank/DDBJ databases">
        <title>Identification of phenol metabolism pathways in Arcobacter.</title>
        <authorList>
            <person name="Miller W.G."/>
            <person name="Yee E."/>
            <person name="Bono J.L."/>
        </authorList>
    </citation>
    <scope>NUCLEOTIDE SEQUENCE [LARGE SCALE GENOMIC DNA]</scope>
    <source>
        <strain evidence="1 2">W63</strain>
    </source>
</reference>
<keyword evidence="2" id="KW-1185">Reference proteome</keyword>
<dbReference type="KEGG" id="aaqi:AAQM_1449"/>
<protein>
    <submittedName>
        <fullName evidence="1">Uncharacterized protein</fullName>
    </submittedName>
</protein>
<gene>
    <name evidence="1" type="ORF">AAQM_1449</name>
</gene>
<evidence type="ECO:0000313" key="2">
    <source>
        <dbReference type="Proteomes" id="UP000502065"/>
    </source>
</evidence>
<dbReference type="RefSeq" id="WP_164967036.1">
    <property type="nucleotide sequence ID" value="NZ_CBCSAE010000004.1"/>
</dbReference>
<sequence>MGTMIRIATNCCFNCKYKGSDYTDGTFECKAYGNYLDDEIRDCPDFEMSEEDDSEEEW</sequence>
<dbReference type="Proteomes" id="UP000502065">
    <property type="component" value="Chromosome"/>
</dbReference>
<evidence type="ECO:0000313" key="1">
    <source>
        <dbReference type="EMBL" id="QKE26196.1"/>
    </source>
</evidence>
<name>A0AAE7B476_9BACT</name>